<evidence type="ECO:0000256" key="2">
    <source>
        <dbReference type="ARBA" id="ARBA00038160"/>
    </source>
</evidence>
<organism evidence="4 5">
    <name type="scientific">Romanomermis culicivorax</name>
    <name type="common">Nematode worm</name>
    <dbReference type="NCBI Taxonomy" id="13658"/>
    <lineage>
        <taxon>Eukaryota</taxon>
        <taxon>Metazoa</taxon>
        <taxon>Ecdysozoa</taxon>
        <taxon>Nematoda</taxon>
        <taxon>Enoplea</taxon>
        <taxon>Dorylaimia</taxon>
        <taxon>Mermithida</taxon>
        <taxon>Mermithoidea</taxon>
        <taxon>Mermithidae</taxon>
        <taxon>Romanomermis</taxon>
    </lineage>
</organism>
<reference evidence="5" key="1">
    <citation type="submission" date="2022-11" db="UniProtKB">
        <authorList>
            <consortium name="WormBaseParasite"/>
        </authorList>
    </citation>
    <scope>IDENTIFICATION</scope>
</reference>
<evidence type="ECO:0000256" key="1">
    <source>
        <dbReference type="ARBA" id="ARBA00022694"/>
    </source>
</evidence>
<evidence type="ECO:0000259" key="3">
    <source>
        <dbReference type="PROSITE" id="PS51747"/>
    </source>
</evidence>
<dbReference type="GO" id="GO:0052717">
    <property type="term" value="F:tRNA-specific adenosine-34 deaminase activity"/>
    <property type="evidence" value="ECO:0007669"/>
    <property type="project" value="TreeGrafter"/>
</dbReference>
<dbReference type="Proteomes" id="UP000887565">
    <property type="component" value="Unplaced"/>
</dbReference>
<sequence>MTKRRHSDIQDSEVEQSLSLKWCAIVEDRFLETNIDLITFYALDNVSSSKLHRLASILEGIYKWENSNHLKRVRISKSKVFQILICPRHVLESEEIILTNDDLKTCLSDVYNLNENLITVDTPSKPCLTRQQFDKAKQFWPIVFHEDKTLKSVMDCSCLRVDETKIARNISHLVKLSDIVLTNRCCDFNACLIVNPASNMIVAEICQNDSTNHPLKHAVISALDHVAKNQLELYQNVENPKQENLQYLCTNFDCYLLKEPCVMCAMALLHSRIKRVFYVYENAEGALGTVFKIHVEKALNHHFLVFKVLNHEEIVSNFRK</sequence>
<evidence type="ECO:0000313" key="4">
    <source>
        <dbReference type="Proteomes" id="UP000887565"/>
    </source>
</evidence>
<dbReference type="PROSITE" id="PS51747">
    <property type="entry name" value="CYT_DCMP_DEAMINASES_2"/>
    <property type="match status" value="1"/>
</dbReference>
<dbReference type="InterPro" id="IPR002125">
    <property type="entry name" value="CMP_dCMP_dom"/>
</dbReference>
<dbReference type="GO" id="GO:0005634">
    <property type="term" value="C:nucleus"/>
    <property type="evidence" value="ECO:0007669"/>
    <property type="project" value="TreeGrafter"/>
</dbReference>
<evidence type="ECO:0000313" key="5">
    <source>
        <dbReference type="WBParaSite" id="nRc.2.0.1.t47048-RA"/>
    </source>
</evidence>
<proteinExistence type="inferred from homology"/>
<protein>
    <submittedName>
        <fullName evidence="5">CMP/dCMP-type deaminase domain-containing protein</fullName>
    </submittedName>
</protein>
<comment type="similarity">
    <text evidence="2">Belongs to the cytidine and deoxycytidylate deaminase family. ADAT3 subfamily.</text>
</comment>
<dbReference type="SUPFAM" id="SSF53927">
    <property type="entry name" value="Cytidine deaminase-like"/>
    <property type="match status" value="1"/>
</dbReference>
<dbReference type="PANTHER" id="PTHR11079:SF156">
    <property type="entry name" value="INACTIVE TRNA-SPECIFIC ADENOSINE DEAMINASE-LIKE PROTEIN 3-RELATED"/>
    <property type="match status" value="1"/>
</dbReference>
<dbReference type="Pfam" id="PF00383">
    <property type="entry name" value="dCMP_cyt_deam_1"/>
    <property type="match status" value="1"/>
</dbReference>
<dbReference type="GO" id="GO:0008033">
    <property type="term" value="P:tRNA processing"/>
    <property type="evidence" value="ECO:0007669"/>
    <property type="project" value="UniProtKB-KW"/>
</dbReference>
<keyword evidence="1" id="KW-0819">tRNA processing</keyword>
<dbReference type="PANTHER" id="PTHR11079">
    <property type="entry name" value="CYTOSINE DEAMINASE FAMILY MEMBER"/>
    <property type="match status" value="1"/>
</dbReference>
<dbReference type="GO" id="GO:0005737">
    <property type="term" value="C:cytoplasm"/>
    <property type="evidence" value="ECO:0007669"/>
    <property type="project" value="TreeGrafter"/>
</dbReference>
<dbReference type="Gene3D" id="3.40.140.10">
    <property type="entry name" value="Cytidine Deaminase, domain 2"/>
    <property type="match status" value="1"/>
</dbReference>
<keyword evidence="4" id="KW-1185">Reference proteome</keyword>
<name>A0A915L9E8_ROMCU</name>
<accession>A0A915L9E8</accession>
<dbReference type="WBParaSite" id="nRc.2.0.1.t47048-RA">
    <property type="protein sequence ID" value="nRc.2.0.1.t47048-RA"/>
    <property type="gene ID" value="nRc.2.0.1.g47048"/>
</dbReference>
<dbReference type="InterPro" id="IPR016193">
    <property type="entry name" value="Cytidine_deaminase-like"/>
</dbReference>
<dbReference type="AlphaFoldDB" id="A0A915L9E8"/>
<feature type="domain" description="CMP/dCMP-type deaminase" evidence="3">
    <location>
        <begin position="167"/>
        <end position="306"/>
    </location>
</feature>